<gene>
    <name evidence="2" type="ORF">ACFSSA_04105</name>
</gene>
<accession>A0ABW5D556</accession>
<dbReference type="Gene3D" id="3.40.50.2000">
    <property type="entry name" value="Glycogen Phosphorylase B"/>
    <property type="match status" value="2"/>
</dbReference>
<dbReference type="Pfam" id="PF00534">
    <property type="entry name" value="Glycos_transf_1"/>
    <property type="match status" value="1"/>
</dbReference>
<evidence type="ECO:0000313" key="2">
    <source>
        <dbReference type="EMBL" id="MFD2255851.1"/>
    </source>
</evidence>
<keyword evidence="2" id="KW-0808">Transferase</keyword>
<dbReference type="GO" id="GO:0016757">
    <property type="term" value="F:glycosyltransferase activity"/>
    <property type="evidence" value="ECO:0007669"/>
    <property type="project" value="UniProtKB-KW"/>
</dbReference>
<dbReference type="SUPFAM" id="SSF53756">
    <property type="entry name" value="UDP-Glycosyltransferase/glycogen phosphorylase"/>
    <property type="match status" value="1"/>
</dbReference>
<sequence>MKSNIPVLCIVSKALAPYRVSFYNEVAIALEAAGWKVVLIVAKLGANDHPWANASGNSSHLEIIEASPSEFQNTLTKKLPFNPVLPNRKLFGILDSKNPKVVWTHEYSPFCLAAAFWASFNERLCLLSSDLGSNPPEHSCTRTQLAYQKFVSFLYQGVIAQTMEATRRDHPADAPINFAPHAINTDDYHPPENERAGIFRFLFAAGVREEKGIKQLVQAARKLRTEGYEFELRVVGTGPLSGWLAGQKEEWLSIAGFLEGDFLRSEYRDANAYVLPTAGDTYAVTVHEATASGLPVIVGNTAGAVETLVEEGVTGFSIDADNVDELAERMKYLMDDRERCRTMGRAARKLAEKYDVKLLGRRTASFIRELSGSGPQVESNSDR</sequence>
<dbReference type="RefSeq" id="WP_386818566.1">
    <property type="nucleotide sequence ID" value="NZ_JBHUIT010000002.1"/>
</dbReference>
<evidence type="ECO:0000259" key="1">
    <source>
        <dbReference type="Pfam" id="PF00534"/>
    </source>
</evidence>
<evidence type="ECO:0000313" key="3">
    <source>
        <dbReference type="Proteomes" id="UP001597375"/>
    </source>
</evidence>
<dbReference type="EMBL" id="JBHUIT010000002">
    <property type="protein sequence ID" value="MFD2255851.1"/>
    <property type="molecule type" value="Genomic_DNA"/>
</dbReference>
<dbReference type="EC" id="2.4.-.-" evidence="2"/>
<dbReference type="PANTHER" id="PTHR45947:SF3">
    <property type="entry name" value="SULFOQUINOVOSYL TRANSFERASE SQD2"/>
    <property type="match status" value="1"/>
</dbReference>
<dbReference type="InterPro" id="IPR001296">
    <property type="entry name" value="Glyco_trans_1"/>
</dbReference>
<dbReference type="InterPro" id="IPR050194">
    <property type="entry name" value="Glycosyltransferase_grp1"/>
</dbReference>
<organism evidence="2 3">
    <name type="scientific">Luteolibacter algae</name>
    <dbReference type="NCBI Taxonomy" id="454151"/>
    <lineage>
        <taxon>Bacteria</taxon>
        <taxon>Pseudomonadati</taxon>
        <taxon>Verrucomicrobiota</taxon>
        <taxon>Verrucomicrobiia</taxon>
        <taxon>Verrucomicrobiales</taxon>
        <taxon>Verrucomicrobiaceae</taxon>
        <taxon>Luteolibacter</taxon>
    </lineage>
</organism>
<feature type="domain" description="Glycosyl transferase family 1" evidence="1">
    <location>
        <begin position="190"/>
        <end position="349"/>
    </location>
</feature>
<protein>
    <submittedName>
        <fullName evidence="2">Glycosyltransferase family 4 protein</fullName>
        <ecNumber evidence="2">2.4.-.-</ecNumber>
    </submittedName>
</protein>
<dbReference type="CDD" id="cd03801">
    <property type="entry name" value="GT4_PimA-like"/>
    <property type="match status" value="1"/>
</dbReference>
<proteinExistence type="predicted"/>
<keyword evidence="2" id="KW-0328">Glycosyltransferase</keyword>
<name>A0ABW5D556_9BACT</name>
<comment type="caution">
    <text evidence="2">The sequence shown here is derived from an EMBL/GenBank/DDBJ whole genome shotgun (WGS) entry which is preliminary data.</text>
</comment>
<dbReference type="Proteomes" id="UP001597375">
    <property type="component" value="Unassembled WGS sequence"/>
</dbReference>
<keyword evidence="3" id="KW-1185">Reference proteome</keyword>
<reference evidence="3" key="1">
    <citation type="journal article" date="2019" name="Int. J. Syst. Evol. Microbiol.">
        <title>The Global Catalogue of Microorganisms (GCM) 10K type strain sequencing project: providing services to taxonomists for standard genome sequencing and annotation.</title>
        <authorList>
            <consortium name="The Broad Institute Genomics Platform"/>
            <consortium name="The Broad Institute Genome Sequencing Center for Infectious Disease"/>
            <person name="Wu L."/>
            <person name="Ma J."/>
        </authorList>
    </citation>
    <scope>NUCLEOTIDE SEQUENCE [LARGE SCALE GENOMIC DNA]</scope>
    <source>
        <strain evidence="3">CGMCC 4.7106</strain>
    </source>
</reference>
<dbReference type="PANTHER" id="PTHR45947">
    <property type="entry name" value="SULFOQUINOVOSYL TRANSFERASE SQD2"/>
    <property type="match status" value="1"/>
</dbReference>